<keyword evidence="7" id="KW-1185">Reference proteome</keyword>
<dbReference type="GO" id="GO:0005634">
    <property type="term" value="C:nucleus"/>
    <property type="evidence" value="ECO:0007669"/>
    <property type="project" value="TreeGrafter"/>
</dbReference>
<dbReference type="GO" id="GO:0008094">
    <property type="term" value="F:ATP-dependent activity, acting on DNA"/>
    <property type="evidence" value="ECO:0007669"/>
    <property type="project" value="TreeGrafter"/>
</dbReference>
<protein>
    <submittedName>
        <fullName evidence="6">SNF2 family N-terminal domain-containing protein</fullName>
    </submittedName>
</protein>
<gene>
    <name evidence="6" type="ORF">B0I36DRAFT_234280</name>
</gene>
<dbReference type="Pfam" id="PF00176">
    <property type="entry name" value="SNF2-rel_dom"/>
    <property type="match status" value="1"/>
</dbReference>
<dbReference type="PROSITE" id="PS51194">
    <property type="entry name" value="HELICASE_CTER"/>
    <property type="match status" value="1"/>
</dbReference>
<dbReference type="InterPro" id="IPR027417">
    <property type="entry name" value="P-loop_NTPase"/>
</dbReference>
<dbReference type="OrthoDB" id="2801544at2759"/>
<dbReference type="Gene3D" id="3.40.50.10810">
    <property type="entry name" value="Tandem AAA-ATPase domain"/>
    <property type="match status" value="2"/>
</dbReference>
<reference evidence="6" key="1">
    <citation type="journal article" date="2021" name="Nat. Commun.">
        <title>Genetic determinants of endophytism in the Arabidopsis root mycobiome.</title>
        <authorList>
            <person name="Mesny F."/>
            <person name="Miyauchi S."/>
            <person name="Thiergart T."/>
            <person name="Pickel B."/>
            <person name="Atanasova L."/>
            <person name="Karlsson M."/>
            <person name="Huettel B."/>
            <person name="Barry K.W."/>
            <person name="Haridas S."/>
            <person name="Chen C."/>
            <person name="Bauer D."/>
            <person name="Andreopoulos W."/>
            <person name="Pangilinan J."/>
            <person name="LaButti K."/>
            <person name="Riley R."/>
            <person name="Lipzen A."/>
            <person name="Clum A."/>
            <person name="Drula E."/>
            <person name="Henrissat B."/>
            <person name="Kohler A."/>
            <person name="Grigoriev I.V."/>
            <person name="Martin F.M."/>
            <person name="Hacquard S."/>
        </authorList>
    </citation>
    <scope>NUCLEOTIDE SEQUENCE</scope>
    <source>
        <strain evidence="6">MPI-CAGE-CH-0230</strain>
    </source>
</reference>
<keyword evidence="3" id="KW-0067">ATP-binding</keyword>
<dbReference type="Gene3D" id="3.40.50.300">
    <property type="entry name" value="P-loop containing nucleotide triphosphate hydrolases"/>
    <property type="match status" value="1"/>
</dbReference>
<dbReference type="GO" id="GO:0016787">
    <property type="term" value="F:hydrolase activity"/>
    <property type="evidence" value="ECO:0007669"/>
    <property type="project" value="UniProtKB-KW"/>
</dbReference>
<organism evidence="6 7">
    <name type="scientific">Microdochium trichocladiopsis</name>
    <dbReference type="NCBI Taxonomy" id="1682393"/>
    <lineage>
        <taxon>Eukaryota</taxon>
        <taxon>Fungi</taxon>
        <taxon>Dikarya</taxon>
        <taxon>Ascomycota</taxon>
        <taxon>Pezizomycotina</taxon>
        <taxon>Sordariomycetes</taxon>
        <taxon>Xylariomycetidae</taxon>
        <taxon>Xylariales</taxon>
        <taxon>Microdochiaceae</taxon>
        <taxon>Microdochium</taxon>
    </lineage>
</organism>
<dbReference type="Pfam" id="PF00271">
    <property type="entry name" value="Helicase_C"/>
    <property type="match status" value="1"/>
</dbReference>
<proteinExistence type="predicted"/>
<evidence type="ECO:0000256" key="4">
    <source>
        <dbReference type="SAM" id="MobiDB-lite"/>
    </source>
</evidence>
<dbReference type="InterPro" id="IPR038718">
    <property type="entry name" value="SNF2-like_sf"/>
</dbReference>
<evidence type="ECO:0000259" key="5">
    <source>
        <dbReference type="PROSITE" id="PS51194"/>
    </source>
</evidence>
<feature type="compositionally biased region" description="Basic and acidic residues" evidence="4">
    <location>
        <begin position="793"/>
        <end position="802"/>
    </location>
</feature>
<evidence type="ECO:0000256" key="3">
    <source>
        <dbReference type="ARBA" id="ARBA00022840"/>
    </source>
</evidence>
<evidence type="ECO:0000256" key="1">
    <source>
        <dbReference type="ARBA" id="ARBA00022741"/>
    </source>
</evidence>
<dbReference type="InterPro" id="IPR014001">
    <property type="entry name" value="Helicase_ATP-bd"/>
</dbReference>
<feature type="compositionally biased region" description="Polar residues" evidence="4">
    <location>
        <begin position="806"/>
        <end position="830"/>
    </location>
</feature>
<feature type="region of interest" description="Disordered" evidence="4">
    <location>
        <begin position="789"/>
        <end position="838"/>
    </location>
</feature>
<accession>A0A9P9BVL5</accession>
<dbReference type="SUPFAM" id="SSF52540">
    <property type="entry name" value="P-loop containing nucleoside triphosphate hydrolases"/>
    <property type="match status" value="2"/>
</dbReference>
<dbReference type="InterPro" id="IPR001650">
    <property type="entry name" value="Helicase_C-like"/>
</dbReference>
<dbReference type="RefSeq" id="XP_046017745.1">
    <property type="nucleotide sequence ID" value="XM_046149291.1"/>
</dbReference>
<feature type="domain" description="Helicase C-terminal" evidence="5">
    <location>
        <begin position="887"/>
        <end position="1049"/>
    </location>
</feature>
<dbReference type="SMART" id="SM00487">
    <property type="entry name" value="DEXDc"/>
    <property type="match status" value="1"/>
</dbReference>
<sequence>MIEPWSSKYLPLGCLDISITDSNTVLSDRYDLTQWRAFTRARSKEVPAAQATHDTLSPEIQATLLRTSERRIPASLWKTQWIQLAFRLVEGSAETIGRFRVYVLPFDVDRYAIGNRDDEKLGKALASLLRRLDYSPEAWAGHSCVAKMPQPAPFDATRAPTSEDSNLLAMFNNVPSPDPQPQAITDPDARHAMVSILESNLPGLKTTLYPYQRKSAALMLQRELEPGRVMDPRLRCCRDQNSRAWYYDSVTGLVLLEPRYYDGTRGGILAEEMGTGKTLMCLALILSTRREPTIAPEPFVAENPPRRRLASLLDMAAAAANRGSIPWQPYFDYIQHQLGHDHTRCLNALRDPANRAFYKVKTDPLVEPRRSSRLIPREAPTKEIHLGSGTLIVVPDNLVTQWREEIKKHTTGLQVLILVNRDRIPCVAELLTYDIVLFSQSRLEWIWGERKNGEGPPRDIYCPLEHIQWKRSIVDEGHKLGSRSNSSTSIVLDQLYISAMWIVTGTPTRNLYGVKELIVGDEAKQRNDLDSQRADLVHIGKMASKYLRVRPWANTREEAGDTVADWNVYVMNPAQHSKGQNRIDSLRSTLNSLIVRHRLADISTLLPAVDEKIVYLEGSYQDKLALNLFAMVIIFNSVQSQRTDIDYLFHPRQKKSLAELVRNLRQACFYGGVFWTVEDIQQALDVAEDFLKKGKISLSPEDEEAIRQAIDFGHVAVSNHLKTLSSQFHSLPLYVENFPGGHGGAWALDNRDDSLICTDAGLVLALQKFLNPCVDAPTSLQRMIDSGQLDAEGQAKREKALEMAEATSSSDQARRQNAQSTGLAGQTQLGSDRHSKPKSGLLEKSALIAIDDDSPAMQADQHTANITVADALASTRIISTVSAKLSYIVDAIVKYKDDEQIIVFYDNDNIAWYLAGVLEILQIHHLIYARAGINAERRAQYVTTFTHNPKFRVLLMDISQAAFGLDMRSASRIYFLSPVLNPQVQAQAIGRARRISQEKPVTVETLVLKGSIEEVIVDRSKTMTQAEQRKVMNSVIEDKLINDWIKNVQIMPMNLETTHSSEPGNGLAQSAMLKAPQFVFGIGFGRELHPDEDLLTNSPLSSKEHRREGQGSLPGPAGRIPFKIRLGGMKRSESPLLTSSTREATPLSLAGDSVDENQQKEAEALEHRPKKKVRVAWAD</sequence>
<dbReference type="GO" id="GO:0006281">
    <property type="term" value="P:DNA repair"/>
    <property type="evidence" value="ECO:0007669"/>
    <property type="project" value="TreeGrafter"/>
</dbReference>
<dbReference type="GO" id="GO:0005524">
    <property type="term" value="F:ATP binding"/>
    <property type="evidence" value="ECO:0007669"/>
    <property type="project" value="UniProtKB-KW"/>
</dbReference>
<comment type="caution">
    <text evidence="6">The sequence shown here is derived from an EMBL/GenBank/DDBJ whole genome shotgun (WGS) entry which is preliminary data.</text>
</comment>
<keyword evidence="2" id="KW-0378">Hydrolase</keyword>
<dbReference type="PANTHER" id="PTHR45626:SF51">
    <property type="entry name" value="SNF2-RELATED DOMAIN-CONTAINING PROTEIN"/>
    <property type="match status" value="1"/>
</dbReference>
<dbReference type="CDD" id="cd18793">
    <property type="entry name" value="SF2_C_SNF"/>
    <property type="match status" value="1"/>
</dbReference>
<feature type="compositionally biased region" description="Basic and acidic residues" evidence="4">
    <location>
        <begin position="1157"/>
        <end position="1167"/>
    </location>
</feature>
<dbReference type="Proteomes" id="UP000756346">
    <property type="component" value="Unassembled WGS sequence"/>
</dbReference>
<dbReference type="PANTHER" id="PTHR45626">
    <property type="entry name" value="TRANSCRIPTION TERMINATION FACTOR 2-RELATED"/>
    <property type="match status" value="1"/>
</dbReference>
<dbReference type="InterPro" id="IPR000330">
    <property type="entry name" value="SNF2_N"/>
</dbReference>
<evidence type="ECO:0000313" key="6">
    <source>
        <dbReference type="EMBL" id="KAH7039690.1"/>
    </source>
</evidence>
<evidence type="ECO:0000256" key="2">
    <source>
        <dbReference type="ARBA" id="ARBA00022801"/>
    </source>
</evidence>
<dbReference type="InterPro" id="IPR050628">
    <property type="entry name" value="SNF2_RAD54_helicase_TF"/>
</dbReference>
<feature type="compositionally biased region" description="Basic residues" evidence="4">
    <location>
        <begin position="1168"/>
        <end position="1179"/>
    </location>
</feature>
<keyword evidence="1" id="KW-0547">Nucleotide-binding</keyword>
<name>A0A9P9BVL5_9PEZI</name>
<dbReference type="CDD" id="cd18008">
    <property type="entry name" value="DEXDc_SHPRH-like"/>
    <property type="match status" value="1"/>
</dbReference>
<evidence type="ECO:0000313" key="7">
    <source>
        <dbReference type="Proteomes" id="UP000756346"/>
    </source>
</evidence>
<dbReference type="InterPro" id="IPR049730">
    <property type="entry name" value="SNF2/RAD54-like_C"/>
</dbReference>
<dbReference type="GeneID" id="70178837"/>
<dbReference type="AlphaFoldDB" id="A0A9P9BVL5"/>
<dbReference type="EMBL" id="JAGTJQ010000001">
    <property type="protein sequence ID" value="KAH7039690.1"/>
    <property type="molecule type" value="Genomic_DNA"/>
</dbReference>
<feature type="region of interest" description="Disordered" evidence="4">
    <location>
        <begin position="1093"/>
        <end position="1179"/>
    </location>
</feature>